<comment type="caution">
    <text evidence="1">The sequence shown here is derived from an EMBL/GenBank/DDBJ whole genome shotgun (WGS) entry which is preliminary data.</text>
</comment>
<dbReference type="AlphaFoldDB" id="A0A9R1UIL2"/>
<evidence type="ECO:0000313" key="2">
    <source>
        <dbReference type="Proteomes" id="UP000235145"/>
    </source>
</evidence>
<protein>
    <submittedName>
        <fullName evidence="1">Uncharacterized protein</fullName>
    </submittedName>
</protein>
<dbReference type="EMBL" id="NBSK02000009">
    <property type="protein sequence ID" value="KAJ0187799.1"/>
    <property type="molecule type" value="Genomic_DNA"/>
</dbReference>
<organism evidence="1 2">
    <name type="scientific">Lactuca sativa</name>
    <name type="common">Garden lettuce</name>
    <dbReference type="NCBI Taxonomy" id="4236"/>
    <lineage>
        <taxon>Eukaryota</taxon>
        <taxon>Viridiplantae</taxon>
        <taxon>Streptophyta</taxon>
        <taxon>Embryophyta</taxon>
        <taxon>Tracheophyta</taxon>
        <taxon>Spermatophyta</taxon>
        <taxon>Magnoliopsida</taxon>
        <taxon>eudicotyledons</taxon>
        <taxon>Gunneridae</taxon>
        <taxon>Pentapetalae</taxon>
        <taxon>asterids</taxon>
        <taxon>campanulids</taxon>
        <taxon>Asterales</taxon>
        <taxon>Asteraceae</taxon>
        <taxon>Cichorioideae</taxon>
        <taxon>Cichorieae</taxon>
        <taxon>Lactucinae</taxon>
        <taxon>Lactuca</taxon>
    </lineage>
</organism>
<sequence length="191" mass="21763">MSGVTSIKGKRMGLRDLAGLQSFFPIKIVDLTLLEDFDFKNITSSPPPTLKIFRDAEEKSLRRLMELESEKSLSLIKIPKRTRKRKMLNLQKMFTSDSTIRKTSKGVKEKAPSLQENRIRESIECSKMGNRLHVSKHHERKTSAIAYKNQRSENMAHKVGDIVKHSSNLPDYLQCGGKTGNINFKETTSLN</sequence>
<evidence type="ECO:0000313" key="1">
    <source>
        <dbReference type="EMBL" id="KAJ0187799.1"/>
    </source>
</evidence>
<proteinExistence type="predicted"/>
<name>A0A9R1UIL2_LACSA</name>
<reference evidence="1 2" key="1">
    <citation type="journal article" date="2017" name="Nat. Commun.">
        <title>Genome assembly with in vitro proximity ligation data and whole-genome triplication in lettuce.</title>
        <authorList>
            <person name="Reyes-Chin-Wo S."/>
            <person name="Wang Z."/>
            <person name="Yang X."/>
            <person name="Kozik A."/>
            <person name="Arikit S."/>
            <person name="Song C."/>
            <person name="Xia L."/>
            <person name="Froenicke L."/>
            <person name="Lavelle D.O."/>
            <person name="Truco M.J."/>
            <person name="Xia R."/>
            <person name="Zhu S."/>
            <person name="Xu C."/>
            <person name="Xu H."/>
            <person name="Xu X."/>
            <person name="Cox K."/>
            <person name="Korf I."/>
            <person name="Meyers B.C."/>
            <person name="Michelmore R.W."/>
        </authorList>
    </citation>
    <scope>NUCLEOTIDE SEQUENCE [LARGE SCALE GENOMIC DNA]</scope>
    <source>
        <strain evidence="2">cv. Salinas</strain>
        <tissue evidence="1">Seedlings</tissue>
    </source>
</reference>
<accession>A0A9R1UIL2</accession>
<gene>
    <name evidence="1" type="ORF">LSAT_V11C900495040</name>
</gene>
<keyword evidence="2" id="KW-1185">Reference proteome</keyword>
<dbReference type="Proteomes" id="UP000235145">
    <property type="component" value="Unassembled WGS sequence"/>
</dbReference>